<proteinExistence type="predicted"/>
<feature type="transmembrane region" description="Helical" evidence="2">
    <location>
        <begin position="35"/>
        <end position="57"/>
    </location>
</feature>
<evidence type="ECO:0000256" key="1">
    <source>
        <dbReference type="SAM" id="MobiDB-lite"/>
    </source>
</evidence>
<sequence>MPNSYAKDRFDHFPHFLERVGAHRAPGKKGRGWVAVWWSLGATVLLVGIGVVGLAVLNNNLNFGLPGTATTADSTAEPSATPSDTPAPVPTPAATVDPDSTVTVLNGTAGEGIARSVGDLLEAEGWTIEELDNASTEDVQTTTVYYADAALEGAARGVAESLPGSEVLLSSDFADSAADLTVVVGADYEPAE</sequence>
<feature type="domain" description="LytR/CpsA/Psr regulator C-terminal" evidence="3">
    <location>
        <begin position="100"/>
        <end position="188"/>
    </location>
</feature>
<keyword evidence="2" id="KW-0472">Membrane</keyword>
<evidence type="ECO:0000313" key="4">
    <source>
        <dbReference type="EMBL" id="TFD02252.1"/>
    </source>
</evidence>
<organism evidence="4 5">
    <name type="scientific">Cryobacterium sandaracinum</name>
    <dbReference type="NCBI Taxonomy" id="1259247"/>
    <lineage>
        <taxon>Bacteria</taxon>
        <taxon>Bacillati</taxon>
        <taxon>Actinomycetota</taxon>
        <taxon>Actinomycetes</taxon>
        <taxon>Micrococcales</taxon>
        <taxon>Microbacteriaceae</taxon>
        <taxon>Cryobacterium</taxon>
    </lineage>
</organism>
<dbReference type="InterPro" id="IPR027381">
    <property type="entry name" value="LytR/CpsA/Psr_C"/>
</dbReference>
<dbReference type="InterPro" id="IPR050922">
    <property type="entry name" value="LytR/CpsA/Psr_CW_biosynth"/>
</dbReference>
<name>A0ABY2JEC3_9MICO</name>
<gene>
    <name evidence="4" type="ORF">E3T25_09585</name>
</gene>
<evidence type="ECO:0000259" key="3">
    <source>
        <dbReference type="Pfam" id="PF13399"/>
    </source>
</evidence>
<keyword evidence="5" id="KW-1185">Reference proteome</keyword>
<dbReference type="Proteomes" id="UP000297851">
    <property type="component" value="Unassembled WGS sequence"/>
</dbReference>
<comment type="caution">
    <text evidence="4">The sequence shown here is derived from an EMBL/GenBank/DDBJ whole genome shotgun (WGS) entry which is preliminary data.</text>
</comment>
<keyword evidence="2" id="KW-1133">Transmembrane helix</keyword>
<dbReference type="Gene3D" id="3.30.70.2390">
    <property type="match status" value="1"/>
</dbReference>
<evidence type="ECO:0000313" key="5">
    <source>
        <dbReference type="Proteomes" id="UP000297851"/>
    </source>
</evidence>
<dbReference type="RefSeq" id="WP_134373895.1">
    <property type="nucleotide sequence ID" value="NZ_SOGO01000026.1"/>
</dbReference>
<feature type="compositionally biased region" description="Low complexity" evidence="1">
    <location>
        <begin position="74"/>
        <end position="84"/>
    </location>
</feature>
<feature type="region of interest" description="Disordered" evidence="1">
    <location>
        <begin position="70"/>
        <end position="95"/>
    </location>
</feature>
<dbReference type="EMBL" id="SOGO01000026">
    <property type="protein sequence ID" value="TFD02252.1"/>
    <property type="molecule type" value="Genomic_DNA"/>
</dbReference>
<dbReference type="PANTHER" id="PTHR33392">
    <property type="entry name" value="POLYISOPRENYL-TEICHOIC ACID--PEPTIDOGLYCAN TEICHOIC ACID TRANSFERASE TAGU"/>
    <property type="match status" value="1"/>
</dbReference>
<keyword evidence="2" id="KW-0812">Transmembrane</keyword>
<dbReference type="PANTHER" id="PTHR33392:SF6">
    <property type="entry name" value="POLYISOPRENYL-TEICHOIC ACID--PEPTIDOGLYCAN TEICHOIC ACID TRANSFERASE TAGU"/>
    <property type="match status" value="1"/>
</dbReference>
<accession>A0ABY2JEC3</accession>
<dbReference type="Pfam" id="PF13399">
    <property type="entry name" value="LytR_C"/>
    <property type="match status" value="1"/>
</dbReference>
<evidence type="ECO:0000256" key="2">
    <source>
        <dbReference type="SAM" id="Phobius"/>
    </source>
</evidence>
<protein>
    <submittedName>
        <fullName evidence="4">LytR family transcriptional regulator</fullName>
    </submittedName>
</protein>
<reference evidence="4 5" key="1">
    <citation type="submission" date="2019-03" db="EMBL/GenBank/DDBJ databases">
        <title>Genomics of glacier-inhabiting Cryobacterium strains.</title>
        <authorList>
            <person name="Liu Q."/>
            <person name="Xin Y.-H."/>
        </authorList>
    </citation>
    <scope>NUCLEOTIDE SEQUENCE [LARGE SCALE GENOMIC DNA]</scope>
    <source>
        <strain evidence="4 5">TMT2-16</strain>
    </source>
</reference>